<feature type="compositionally biased region" description="Basic residues" evidence="7">
    <location>
        <begin position="84"/>
        <end position="94"/>
    </location>
</feature>
<comment type="caution">
    <text evidence="8">The sequence shown here is derived from an EMBL/GenBank/DDBJ whole genome shotgun (WGS) entry which is preliminary data.</text>
</comment>
<evidence type="ECO:0000256" key="6">
    <source>
        <dbReference type="ARBA" id="ARBA00035132"/>
    </source>
</evidence>
<keyword evidence="4" id="KW-0496">Mitochondrion</keyword>
<evidence type="ECO:0000256" key="4">
    <source>
        <dbReference type="ARBA" id="ARBA00023128"/>
    </source>
</evidence>
<evidence type="ECO:0000256" key="2">
    <source>
        <dbReference type="ARBA" id="ARBA00008970"/>
    </source>
</evidence>
<dbReference type="InterPro" id="IPR013219">
    <property type="entry name" value="Ribosomal_mS33"/>
</dbReference>
<dbReference type="OrthoDB" id="2257454at2759"/>
<dbReference type="EMBL" id="BPQB01000008">
    <property type="protein sequence ID" value="GJE88102.1"/>
    <property type="molecule type" value="Genomic_DNA"/>
</dbReference>
<evidence type="ECO:0000256" key="3">
    <source>
        <dbReference type="ARBA" id="ARBA00022980"/>
    </source>
</evidence>
<evidence type="ECO:0000313" key="8">
    <source>
        <dbReference type="EMBL" id="GJE88102.1"/>
    </source>
</evidence>
<protein>
    <recommendedName>
        <fullName evidence="6">Small ribosomal subunit protein mS33</fullName>
    </recommendedName>
</protein>
<dbReference type="Proteomes" id="UP000703269">
    <property type="component" value="Unassembled WGS sequence"/>
</dbReference>
<evidence type="ECO:0000256" key="7">
    <source>
        <dbReference type="SAM" id="MobiDB-lite"/>
    </source>
</evidence>
<evidence type="ECO:0000256" key="1">
    <source>
        <dbReference type="ARBA" id="ARBA00004173"/>
    </source>
</evidence>
<comment type="similarity">
    <text evidence="2">Belongs to the mitochondrion-specific ribosomal protein mS33 family.</text>
</comment>
<sequence length="106" mass="12450">MSGVSPLRLLQLKKLQCAVFQTAFNPKSIRTGAKYLRARLRGPSMLNYYPELITIPMVQKEFPSFNVKDLQEEQRLEDVEDRKSRGKGTPRKARNKDESRRTKRRR</sequence>
<gene>
    <name evidence="8" type="ORF">PsYK624_041850</name>
</gene>
<keyword evidence="5" id="KW-0687">Ribonucleoprotein</keyword>
<dbReference type="Pfam" id="PF08293">
    <property type="entry name" value="MRP-S33"/>
    <property type="match status" value="1"/>
</dbReference>
<evidence type="ECO:0000313" key="9">
    <source>
        <dbReference type="Proteomes" id="UP000703269"/>
    </source>
</evidence>
<keyword evidence="3" id="KW-0689">Ribosomal protein</keyword>
<dbReference type="GO" id="GO:1990904">
    <property type="term" value="C:ribonucleoprotein complex"/>
    <property type="evidence" value="ECO:0007669"/>
    <property type="project" value="UniProtKB-KW"/>
</dbReference>
<feature type="region of interest" description="Disordered" evidence="7">
    <location>
        <begin position="73"/>
        <end position="106"/>
    </location>
</feature>
<dbReference type="GO" id="GO:0005739">
    <property type="term" value="C:mitochondrion"/>
    <property type="evidence" value="ECO:0007669"/>
    <property type="project" value="UniProtKB-SubCell"/>
</dbReference>
<feature type="compositionally biased region" description="Basic and acidic residues" evidence="7">
    <location>
        <begin position="73"/>
        <end position="83"/>
    </location>
</feature>
<dbReference type="AlphaFoldDB" id="A0A9P3G2Z0"/>
<evidence type="ECO:0000256" key="5">
    <source>
        <dbReference type="ARBA" id="ARBA00023274"/>
    </source>
</evidence>
<keyword evidence="9" id="KW-1185">Reference proteome</keyword>
<comment type="subcellular location">
    <subcellularLocation>
        <location evidence="1">Mitochondrion</location>
    </subcellularLocation>
</comment>
<organism evidence="8 9">
    <name type="scientific">Phanerochaete sordida</name>
    <dbReference type="NCBI Taxonomy" id="48140"/>
    <lineage>
        <taxon>Eukaryota</taxon>
        <taxon>Fungi</taxon>
        <taxon>Dikarya</taxon>
        <taxon>Basidiomycota</taxon>
        <taxon>Agaricomycotina</taxon>
        <taxon>Agaricomycetes</taxon>
        <taxon>Polyporales</taxon>
        <taxon>Phanerochaetaceae</taxon>
        <taxon>Phanerochaete</taxon>
    </lineage>
</organism>
<accession>A0A9P3G2Z0</accession>
<dbReference type="PANTHER" id="PTHR13362">
    <property type="entry name" value="MITOCHONDRIAL RIBOSOMAL PROTEIN S33"/>
    <property type="match status" value="1"/>
</dbReference>
<proteinExistence type="inferred from homology"/>
<name>A0A9P3G2Z0_9APHY</name>
<reference evidence="8 9" key="1">
    <citation type="submission" date="2021-08" db="EMBL/GenBank/DDBJ databases">
        <title>Draft Genome Sequence of Phanerochaete sordida strain YK-624.</title>
        <authorList>
            <person name="Mori T."/>
            <person name="Dohra H."/>
            <person name="Suzuki T."/>
            <person name="Kawagishi H."/>
            <person name="Hirai H."/>
        </authorList>
    </citation>
    <scope>NUCLEOTIDE SEQUENCE [LARGE SCALE GENOMIC DNA]</scope>
    <source>
        <strain evidence="8 9">YK-624</strain>
    </source>
</reference>
<dbReference type="GO" id="GO:0005840">
    <property type="term" value="C:ribosome"/>
    <property type="evidence" value="ECO:0007669"/>
    <property type="project" value="UniProtKB-KW"/>
</dbReference>
<dbReference type="PANTHER" id="PTHR13362:SF2">
    <property type="entry name" value="SMALL RIBOSOMAL SUBUNIT PROTEIN MS33"/>
    <property type="match status" value="1"/>
</dbReference>